<name>A0A1L9VPZ2_ASPGL</name>
<dbReference type="RefSeq" id="XP_022402673.1">
    <property type="nucleotide sequence ID" value="XM_022543364.1"/>
</dbReference>
<proteinExistence type="predicted"/>
<evidence type="ECO:0000313" key="1">
    <source>
        <dbReference type="EMBL" id="OJJ85979.1"/>
    </source>
</evidence>
<gene>
    <name evidence="1" type="ORF">ASPGLDRAFT_24144</name>
</gene>
<accession>A0A1L9VPZ2</accession>
<dbReference type="Proteomes" id="UP000184300">
    <property type="component" value="Unassembled WGS sequence"/>
</dbReference>
<organism evidence="1 2">
    <name type="scientific">Aspergillus glaucus CBS 516.65</name>
    <dbReference type="NCBI Taxonomy" id="1160497"/>
    <lineage>
        <taxon>Eukaryota</taxon>
        <taxon>Fungi</taxon>
        <taxon>Dikarya</taxon>
        <taxon>Ascomycota</taxon>
        <taxon>Pezizomycotina</taxon>
        <taxon>Eurotiomycetes</taxon>
        <taxon>Eurotiomycetidae</taxon>
        <taxon>Eurotiales</taxon>
        <taxon>Aspergillaceae</taxon>
        <taxon>Aspergillus</taxon>
        <taxon>Aspergillus subgen. Aspergillus</taxon>
    </lineage>
</organism>
<dbReference type="AlphaFoldDB" id="A0A1L9VPZ2"/>
<evidence type="ECO:0000313" key="2">
    <source>
        <dbReference type="Proteomes" id="UP000184300"/>
    </source>
</evidence>
<protein>
    <submittedName>
        <fullName evidence="1">Uncharacterized protein</fullName>
    </submittedName>
</protein>
<keyword evidence="2" id="KW-1185">Reference proteome</keyword>
<reference evidence="2" key="1">
    <citation type="journal article" date="2017" name="Genome Biol.">
        <title>Comparative genomics reveals high biological diversity and specific adaptations in the industrially and medically important fungal genus Aspergillus.</title>
        <authorList>
            <person name="de Vries R.P."/>
            <person name="Riley R."/>
            <person name="Wiebenga A."/>
            <person name="Aguilar-Osorio G."/>
            <person name="Amillis S."/>
            <person name="Uchima C.A."/>
            <person name="Anderluh G."/>
            <person name="Asadollahi M."/>
            <person name="Askin M."/>
            <person name="Barry K."/>
            <person name="Battaglia E."/>
            <person name="Bayram O."/>
            <person name="Benocci T."/>
            <person name="Braus-Stromeyer S.A."/>
            <person name="Caldana C."/>
            <person name="Canovas D."/>
            <person name="Cerqueira G.C."/>
            <person name="Chen F."/>
            <person name="Chen W."/>
            <person name="Choi C."/>
            <person name="Clum A."/>
            <person name="Dos Santos R.A."/>
            <person name="Damasio A.R."/>
            <person name="Diallinas G."/>
            <person name="Emri T."/>
            <person name="Fekete E."/>
            <person name="Flipphi M."/>
            <person name="Freyberg S."/>
            <person name="Gallo A."/>
            <person name="Gournas C."/>
            <person name="Habgood R."/>
            <person name="Hainaut M."/>
            <person name="Harispe M.L."/>
            <person name="Henrissat B."/>
            <person name="Hilden K.S."/>
            <person name="Hope R."/>
            <person name="Hossain A."/>
            <person name="Karabika E."/>
            <person name="Karaffa L."/>
            <person name="Karanyi Z."/>
            <person name="Krasevec N."/>
            <person name="Kuo A."/>
            <person name="Kusch H."/>
            <person name="LaButti K."/>
            <person name="Lagendijk E.L."/>
            <person name="Lapidus A."/>
            <person name="Levasseur A."/>
            <person name="Lindquist E."/>
            <person name="Lipzen A."/>
            <person name="Logrieco A.F."/>
            <person name="MacCabe A."/>
            <person name="Maekelae M.R."/>
            <person name="Malavazi I."/>
            <person name="Melin P."/>
            <person name="Meyer V."/>
            <person name="Mielnichuk N."/>
            <person name="Miskei M."/>
            <person name="Molnar A.P."/>
            <person name="Mule G."/>
            <person name="Ngan C.Y."/>
            <person name="Orejas M."/>
            <person name="Orosz E."/>
            <person name="Ouedraogo J.P."/>
            <person name="Overkamp K.M."/>
            <person name="Park H.-S."/>
            <person name="Perrone G."/>
            <person name="Piumi F."/>
            <person name="Punt P.J."/>
            <person name="Ram A.F."/>
            <person name="Ramon A."/>
            <person name="Rauscher S."/>
            <person name="Record E."/>
            <person name="Riano-Pachon D.M."/>
            <person name="Robert V."/>
            <person name="Roehrig J."/>
            <person name="Ruller R."/>
            <person name="Salamov A."/>
            <person name="Salih N.S."/>
            <person name="Samson R.A."/>
            <person name="Sandor E."/>
            <person name="Sanguinetti M."/>
            <person name="Schuetze T."/>
            <person name="Sepcic K."/>
            <person name="Shelest E."/>
            <person name="Sherlock G."/>
            <person name="Sophianopoulou V."/>
            <person name="Squina F.M."/>
            <person name="Sun H."/>
            <person name="Susca A."/>
            <person name="Todd R.B."/>
            <person name="Tsang A."/>
            <person name="Unkles S.E."/>
            <person name="van de Wiele N."/>
            <person name="van Rossen-Uffink D."/>
            <person name="Oliveira J.V."/>
            <person name="Vesth T.C."/>
            <person name="Visser J."/>
            <person name="Yu J.-H."/>
            <person name="Zhou M."/>
            <person name="Andersen M.R."/>
            <person name="Archer D.B."/>
            <person name="Baker S.E."/>
            <person name="Benoit I."/>
            <person name="Brakhage A.A."/>
            <person name="Braus G.H."/>
            <person name="Fischer R."/>
            <person name="Frisvad J.C."/>
            <person name="Goldman G.H."/>
            <person name="Houbraken J."/>
            <person name="Oakley B."/>
            <person name="Pocsi I."/>
            <person name="Scazzocchio C."/>
            <person name="Seiboth B."/>
            <person name="vanKuyk P.A."/>
            <person name="Wortman J."/>
            <person name="Dyer P.S."/>
            <person name="Grigoriev I.V."/>
        </authorList>
    </citation>
    <scope>NUCLEOTIDE SEQUENCE [LARGE SCALE GENOMIC DNA]</scope>
    <source>
        <strain evidence="2">CBS 516.65</strain>
    </source>
</reference>
<dbReference type="VEuPathDB" id="FungiDB:ASPGLDRAFT_24144"/>
<sequence>MYRQFSSRIWNASRASQLSFQKMTHYGRCLVPMTSVFQLGLVSLILPVSWSAPEKSAKSTFLTVIILKHPVQSKYMAERISPTPHPQVRALNGISRWVFKARKAYNIRNFMEEENVMGISAASSVQEYI</sequence>
<dbReference type="EMBL" id="KV878893">
    <property type="protein sequence ID" value="OJJ85979.1"/>
    <property type="molecule type" value="Genomic_DNA"/>
</dbReference>
<dbReference type="GeneID" id="34459625"/>